<name>A0A4T0WZ04_9ASCO</name>
<accession>A0A4T0WZ04</accession>
<dbReference type="InterPro" id="IPR035969">
    <property type="entry name" value="Rab-GAP_TBC_sf"/>
</dbReference>
<dbReference type="Proteomes" id="UP000307173">
    <property type="component" value="Unassembled WGS sequence"/>
</dbReference>
<dbReference type="GO" id="GO:0005096">
    <property type="term" value="F:GTPase activator activity"/>
    <property type="evidence" value="ECO:0007669"/>
    <property type="project" value="TreeGrafter"/>
</dbReference>
<dbReference type="Gene3D" id="1.10.472.80">
    <property type="entry name" value="Ypt/Rab-GAP domain of gyp1p, domain 3"/>
    <property type="match status" value="1"/>
</dbReference>
<feature type="domain" description="Rab-GAP TBC" evidence="1">
    <location>
        <begin position="157"/>
        <end position="366"/>
    </location>
</feature>
<dbReference type="PROSITE" id="PS50086">
    <property type="entry name" value="TBC_RABGAP"/>
    <property type="match status" value="1"/>
</dbReference>
<evidence type="ECO:0000259" key="1">
    <source>
        <dbReference type="PROSITE" id="PS50086"/>
    </source>
</evidence>
<dbReference type="PANTHER" id="PTHR22957">
    <property type="entry name" value="TBC1 DOMAIN FAMILY MEMBER GTPASE-ACTIVATING PROTEIN"/>
    <property type="match status" value="1"/>
</dbReference>
<reference evidence="2 3" key="1">
    <citation type="journal article" date="2019" name="Front. Genet.">
        <title>Whole-Genome Sequencing of the Opportunistic Yeast Pathogen Candida inconspicua Uncovers Its Hybrid Origin.</title>
        <authorList>
            <person name="Mixao V."/>
            <person name="Hansen A.P."/>
            <person name="Saus E."/>
            <person name="Boekhout T."/>
            <person name="Lass-Florl C."/>
            <person name="Gabaldon T."/>
        </authorList>
    </citation>
    <scope>NUCLEOTIDE SEQUENCE [LARGE SCALE GENOMIC DNA]</scope>
    <source>
        <strain evidence="2 3">CBS 180</strain>
    </source>
</reference>
<organism evidence="2 3">
    <name type="scientific">Pichia inconspicua</name>
    <dbReference type="NCBI Taxonomy" id="52247"/>
    <lineage>
        <taxon>Eukaryota</taxon>
        <taxon>Fungi</taxon>
        <taxon>Dikarya</taxon>
        <taxon>Ascomycota</taxon>
        <taxon>Saccharomycotina</taxon>
        <taxon>Pichiomycetes</taxon>
        <taxon>Pichiales</taxon>
        <taxon>Pichiaceae</taxon>
        <taxon>Pichia</taxon>
    </lineage>
</organism>
<comment type="caution">
    <text evidence="2">The sequence shown here is derived from an EMBL/GenBank/DDBJ whole genome shotgun (WGS) entry which is preliminary data.</text>
</comment>
<protein>
    <recommendedName>
        <fullName evidence="1">Rab-GAP TBC domain-containing protein</fullName>
    </recommendedName>
</protein>
<proteinExistence type="predicted"/>
<dbReference type="SUPFAM" id="SSF47923">
    <property type="entry name" value="Ypt/Rab-GAP domain of gyp1p"/>
    <property type="match status" value="2"/>
</dbReference>
<evidence type="ECO:0000313" key="3">
    <source>
        <dbReference type="Proteomes" id="UP000307173"/>
    </source>
</evidence>
<dbReference type="InterPro" id="IPR000195">
    <property type="entry name" value="Rab-GAP-TBC_dom"/>
</dbReference>
<dbReference type="STRING" id="52247.A0A4T0WZ04"/>
<evidence type="ECO:0000313" key="2">
    <source>
        <dbReference type="EMBL" id="TID22506.1"/>
    </source>
</evidence>
<dbReference type="Gene3D" id="1.10.8.270">
    <property type="entry name" value="putative rabgap domain of human tbc1 domain family member 14 like domains"/>
    <property type="match status" value="1"/>
</dbReference>
<gene>
    <name evidence="2" type="ORF">CANINC_003281</name>
</gene>
<sequence length="580" mass="66021">MNSFDGYCNSNHKSPSVNKSDLITKCATILKQYPSRPALASAILSGEHVYSSKSKIPFSRSLLWKTSLLKIDTIRQPGEDCIPVFDLVPLREYRKKYKNVVTNIGIPWHLLPIDSKYYRSIKTSLAENLDEDLSNLSISNSPNLKRKLKREELNASSNPISRNTTLQESDLGFLTVIIADVERLFPEYPEMFINNKSNKISMIELLYRYAKWNNKKRHDQGKKELGYVQGMHELCAVIFAVLNVELIDETMNNKDIVIDKFSSQIMEFFSRDFLWSDLFAMFDKLMEPIADKYFTSSGILRESIVFDLKLHHLDIGSTNQPGLAAVLKGEHIESQLWLTRWFRMILTREVGLAYSVRIWDGLIAYGCVGASSDTVTGGNDISVLLPSVILLLVLRIRSQILIASVPTLKAVFGTDIDDSIEALSFLLHYPIDKNTSFSRSVSPSVSFECDPEEHIMMHRRNIFNDIQTQKLIDKATALPKMPSALDLLHDAVLICGLSDDELSQLGPKLIKKYSNGDIYEIYDNIRNKRTTKNIFAAVLQKSQSWTSPHTTSVDSNLKTDAYRTRMENRLQKKVKDKLNE</sequence>
<dbReference type="EMBL" id="SELW01000541">
    <property type="protein sequence ID" value="TID22506.1"/>
    <property type="molecule type" value="Genomic_DNA"/>
</dbReference>
<keyword evidence="3" id="KW-1185">Reference proteome</keyword>
<dbReference type="SMART" id="SM00164">
    <property type="entry name" value="TBC"/>
    <property type="match status" value="1"/>
</dbReference>
<dbReference type="Pfam" id="PF00566">
    <property type="entry name" value="RabGAP-TBC"/>
    <property type="match status" value="1"/>
</dbReference>
<dbReference type="AlphaFoldDB" id="A0A4T0WZ04"/>
<dbReference type="OrthoDB" id="27140at2759"/>